<evidence type="ECO:0000256" key="4">
    <source>
        <dbReference type="HAMAP-Rule" id="MF_01039"/>
    </source>
</evidence>
<dbReference type="PANTHER" id="PTHR11931">
    <property type="entry name" value="PHOSPHOGLYCERATE MUTASE"/>
    <property type="match status" value="1"/>
</dbReference>
<dbReference type="Proteomes" id="UP000280726">
    <property type="component" value="Unassembled WGS sequence"/>
</dbReference>
<dbReference type="SMART" id="SM00855">
    <property type="entry name" value="PGAM"/>
    <property type="match status" value="1"/>
</dbReference>
<dbReference type="AlphaFoldDB" id="A0A3N4Z289"/>
<evidence type="ECO:0000256" key="7">
    <source>
        <dbReference type="PIRSR" id="PIRSR613078-3"/>
    </source>
</evidence>
<keyword evidence="4" id="KW-0312">Gluconeogenesis</keyword>
<dbReference type="GO" id="GO:0004619">
    <property type="term" value="F:phosphoglycerate mutase activity"/>
    <property type="evidence" value="ECO:0007669"/>
    <property type="project" value="UniProtKB-UniRule"/>
</dbReference>
<dbReference type="HAMAP" id="MF_01039">
    <property type="entry name" value="PGAM_GpmA"/>
    <property type="match status" value="1"/>
</dbReference>
<dbReference type="Pfam" id="PF00300">
    <property type="entry name" value="His_Phos_1"/>
    <property type="match status" value="2"/>
</dbReference>
<sequence>MGTLVLLRHGESVGNARAMFTGVLDVDLTAVGESACEEAGARLRGTGWTPDVIITSELWRGRRTAELVRRALEVDVPVERTWRLNERNYGALSGHLKAEVAQRHGIESFLHWRRSYEGRPPPLDEATLRTWRSLSPFDRLPPEALTATESLADVVERLRPWTSGLTARLRTGRHVLVAAHGNTLRALAAILDDLTPDELRALNLPNARPLLYELDDDARPVRRGGRYLDPDLAHAEARAIALEGGT</sequence>
<evidence type="ECO:0000256" key="1">
    <source>
        <dbReference type="ARBA" id="ARBA00006717"/>
    </source>
</evidence>
<evidence type="ECO:0000313" key="10">
    <source>
        <dbReference type="Proteomes" id="UP000280726"/>
    </source>
</evidence>
<dbReference type="PROSITE" id="PS00175">
    <property type="entry name" value="PG_MUTASE"/>
    <property type="match status" value="1"/>
</dbReference>
<dbReference type="Gene3D" id="3.40.50.1240">
    <property type="entry name" value="Phosphoglycerate mutase-like"/>
    <property type="match status" value="1"/>
</dbReference>
<dbReference type="OrthoDB" id="9781415at2"/>
<evidence type="ECO:0000256" key="8">
    <source>
        <dbReference type="RuleBase" id="RU004512"/>
    </source>
</evidence>
<feature type="binding site" evidence="4 6">
    <location>
        <begin position="8"/>
        <end position="15"/>
    </location>
    <ligand>
        <name>substrate</name>
    </ligand>
</feature>
<comment type="catalytic activity">
    <reaction evidence="4 8">
        <text>(2R)-2-phosphoglycerate = (2R)-3-phosphoglycerate</text>
        <dbReference type="Rhea" id="RHEA:15901"/>
        <dbReference type="ChEBI" id="CHEBI:58272"/>
        <dbReference type="ChEBI" id="CHEBI:58289"/>
        <dbReference type="EC" id="5.4.2.11"/>
    </reaction>
</comment>
<reference evidence="9 10" key="1">
    <citation type="submission" date="2018-11" db="EMBL/GenBank/DDBJ databases">
        <title>Sequencing the genomes of 1000 actinobacteria strains.</title>
        <authorList>
            <person name="Klenk H.-P."/>
        </authorList>
    </citation>
    <scope>NUCLEOTIDE SEQUENCE [LARGE SCALE GENOMIC DNA]</scope>
    <source>
        <strain evidence="9 10">DSM 14418</strain>
    </source>
</reference>
<feature type="site" description="Transition state stabilizer" evidence="4 7">
    <location>
        <position position="180"/>
    </location>
</feature>
<feature type="active site" description="Proton donor/acceptor" evidence="4 5">
    <location>
        <position position="86"/>
    </location>
</feature>
<dbReference type="InterPro" id="IPR029033">
    <property type="entry name" value="His_PPase_superfam"/>
</dbReference>
<dbReference type="CDD" id="cd07067">
    <property type="entry name" value="HP_PGM_like"/>
    <property type="match status" value="1"/>
</dbReference>
<protein>
    <recommendedName>
        <fullName evidence="4 8">2,3-bisphosphoglycerate-dependent phosphoglycerate mutase</fullName>
        <shortName evidence="4">BPG-dependent PGAM</shortName>
        <shortName evidence="4">PGAM</shortName>
        <shortName evidence="4">Phosphoglyceromutase</shortName>
        <shortName evidence="4">dPGM</shortName>
        <ecNumber evidence="4 8">5.4.2.11</ecNumber>
    </recommendedName>
</protein>
<feature type="binding site" evidence="4 6">
    <location>
        <begin position="86"/>
        <end position="89"/>
    </location>
    <ligand>
        <name>substrate</name>
    </ligand>
</feature>
<dbReference type="InterPro" id="IPR013078">
    <property type="entry name" value="His_Pase_superF_clade-1"/>
</dbReference>
<dbReference type="InterPro" id="IPR001345">
    <property type="entry name" value="PG/BPGM_mutase_AS"/>
</dbReference>
<proteinExistence type="inferred from homology"/>
<comment type="function">
    <text evidence="4 8">Catalyzes the interconversion of 2-phosphoglycerate and 3-phosphoglycerate.</text>
</comment>
<gene>
    <name evidence="4" type="primary">gpmA</name>
    <name evidence="9" type="ORF">EDD32_1081</name>
</gene>
<feature type="binding site" evidence="4 6">
    <location>
        <begin position="181"/>
        <end position="182"/>
    </location>
    <ligand>
        <name>substrate</name>
    </ligand>
</feature>
<dbReference type="PIRSF" id="PIRSF000709">
    <property type="entry name" value="6PFK_2-Ptase"/>
    <property type="match status" value="1"/>
</dbReference>
<keyword evidence="2 4" id="KW-0324">Glycolysis</keyword>
<dbReference type="SUPFAM" id="SSF53254">
    <property type="entry name" value="Phosphoglycerate mutase-like"/>
    <property type="match status" value="1"/>
</dbReference>
<keyword evidence="10" id="KW-1185">Reference proteome</keyword>
<keyword evidence="3 4" id="KW-0413">Isomerase</keyword>
<feature type="binding site" evidence="4 6">
    <location>
        <begin position="21"/>
        <end position="22"/>
    </location>
    <ligand>
        <name>substrate</name>
    </ligand>
</feature>
<evidence type="ECO:0000256" key="6">
    <source>
        <dbReference type="PIRSR" id="PIRSR613078-2"/>
    </source>
</evidence>
<feature type="binding site" evidence="4 6">
    <location>
        <position position="60"/>
    </location>
    <ligand>
        <name>substrate</name>
    </ligand>
</feature>
<dbReference type="NCBIfam" id="TIGR01258">
    <property type="entry name" value="pgm_1"/>
    <property type="match status" value="1"/>
</dbReference>
<evidence type="ECO:0000256" key="5">
    <source>
        <dbReference type="PIRSR" id="PIRSR613078-1"/>
    </source>
</evidence>
<dbReference type="UniPathway" id="UPA00109">
    <property type="reaction ID" value="UER00186"/>
</dbReference>
<comment type="caution">
    <text evidence="9">The sequence shown here is derived from an EMBL/GenBank/DDBJ whole genome shotgun (WGS) entry which is preliminary data.</text>
</comment>
<comment type="similarity">
    <text evidence="1 4">Belongs to the phosphoglycerate mutase family. BPG-dependent PGAM subfamily.</text>
</comment>
<dbReference type="EMBL" id="RKRA01000001">
    <property type="protein sequence ID" value="RPF26633.1"/>
    <property type="molecule type" value="Genomic_DNA"/>
</dbReference>
<dbReference type="InterPro" id="IPR005952">
    <property type="entry name" value="Phosphogly_mut1"/>
</dbReference>
<dbReference type="GO" id="GO:0006096">
    <property type="term" value="P:glycolytic process"/>
    <property type="evidence" value="ECO:0007669"/>
    <property type="project" value="UniProtKB-UniRule"/>
</dbReference>
<feature type="binding site" evidence="4 6">
    <location>
        <position position="97"/>
    </location>
    <ligand>
        <name>substrate</name>
    </ligand>
</feature>
<evidence type="ECO:0000313" key="9">
    <source>
        <dbReference type="EMBL" id="RPF26633.1"/>
    </source>
</evidence>
<evidence type="ECO:0000256" key="2">
    <source>
        <dbReference type="ARBA" id="ARBA00023152"/>
    </source>
</evidence>
<feature type="active site" description="Tele-phosphohistidine intermediate" evidence="4 5">
    <location>
        <position position="9"/>
    </location>
</feature>
<comment type="pathway">
    <text evidence="4 8">Carbohydrate degradation; glycolysis; pyruvate from D-glyceraldehyde 3-phosphate: step 3/5.</text>
</comment>
<evidence type="ECO:0000256" key="3">
    <source>
        <dbReference type="ARBA" id="ARBA00023235"/>
    </source>
</evidence>
<organism evidence="9 10">
    <name type="scientific">Georgenia muralis</name>
    <dbReference type="NCBI Taxonomy" id="154117"/>
    <lineage>
        <taxon>Bacteria</taxon>
        <taxon>Bacillati</taxon>
        <taxon>Actinomycetota</taxon>
        <taxon>Actinomycetes</taxon>
        <taxon>Micrococcales</taxon>
        <taxon>Bogoriellaceae</taxon>
        <taxon>Georgenia</taxon>
    </lineage>
</organism>
<dbReference type="GO" id="GO:0006094">
    <property type="term" value="P:gluconeogenesis"/>
    <property type="evidence" value="ECO:0007669"/>
    <property type="project" value="UniProtKB-UniRule"/>
</dbReference>
<accession>A0A3N4Z289</accession>
<dbReference type="EC" id="5.4.2.11" evidence="4 8"/>
<name>A0A3N4Z289_9MICO</name>
<feature type="binding site" evidence="4 6">
    <location>
        <begin position="113"/>
        <end position="114"/>
    </location>
    <ligand>
        <name>substrate</name>
    </ligand>
</feature>